<dbReference type="STRING" id="1908237.BEN47_05210"/>
<evidence type="ECO:0000313" key="11">
    <source>
        <dbReference type="Proteomes" id="UP000176294"/>
    </source>
</evidence>
<dbReference type="Gene3D" id="3.40.50.150">
    <property type="entry name" value="Vaccinia Virus protein VP39"/>
    <property type="match status" value="1"/>
</dbReference>
<dbReference type="SUPFAM" id="SSF53335">
    <property type="entry name" value="S-adenosyl-L-methionine-dependent methyltransferases"/>
    <property type="match status" value="1"/>
</dbReference>
<dbReference type="RefSeq" id="WP_070730407.1">
    <property type="nucleotide sequence ID" value="NZ_MDZB01000153.1"/>
</dbReference>
<dbReference type="InterPro" id="IPR026669">
    <property type="entry name" value="Arsenite_MeTrfase-like"/>
</dbReference>
<dbReference type="CDD" id="cd02440">
    <property type="entry name" value="AdoMet_MTases"/>
    <property type="match status" value="1"/>
</dbReference>
<keyword evidence="10" id="KW-0489">Methyltransferase</keyword>
<reference evidence="10 11" key="1">
    <citation type="submission" date="2016-08" db="EMBL/GenBank/DDBJ databases">
        <title>Hymenobacter coccineus sp. nov., Hymenobacter lapidarius sp. nov. and Hymenobacter glacialis sp. nov., isolated from Antarctic soil.</title>
        <authorList>
            <person name="Sedlacek I."/>
            <person name="Kralova S."/>
            <person name="Kyrova K."/>
            <person name="Maslanova I."/>
            <person name="Stankova E."/>
            <person name="Vrbovska V."/>
            <person name="Nemec M."/>
            <person name="Bartak M."/>
            <person name="Svec P."/>
            <person name="Busse H.-J."/>
            <person name="Pantucek R."/>
        </authorList>
    </citation>
    <scope>NUCLEOTIDE SEQUENCE [LARGE SCALE GENOMIC DNA]</scope>
    <source>
        <strain evidence="10 11">CCM 8643</strain>
    </source>
</reference>
<keyword evidence="11" id="KW-1185">Reference proteome</keyword>
<evidence type="ECO:0000256" key="7">
    <source>
        <dbReference type="ARBA" id="ARBA00047943"/>
    </source>
</evidence>
<dbReference type="GO" id="GO:0032259">
    <property type="term" value="P:methylation"/>
    <property type="evidence" value="ECO:0007669"/>
    <property type="project" value="UniProtKB-KW"/>
</dbReference>
<dbReference type="PANTHER" id="PTHR43675:SF8">
    <property type="entry name" value="ARSENITE METHYLTRANSFERASE"/>
    <property type="match status" value="1"/>
</dbReference>
<dbReference type="PANTHER" id="PTHR43675">
    <property type="entry name" value="ARSENITE METHYLTRANSFERASE"/>
    <property type="match status" value="1"/>
</dbReference>
<evidence type="ECO:0000256" key="5">
    <source>
        <dbReference type="ARBA" id="ARBA00034545"/>
    </source>
</evidence>
<keyword evidence="2" id="KW-0949">S-adenosyl-L-methionine</keyword>
<dbReference type="Gene3D" id="3.40.5.100">
    <property type="match status" value="1"/>
</dbReference>
<comment type="similarity">
    <text evidence="3">Belongs to the methyltransferase superfamily. Arsenite methyltransferase family.</text>
</comment>
<evidence type="ECO:0000256" key="1">
    <source>
        <dbReference type="ARBA" id="ARBA00022679"/>
    </source>
</evidence>
<dbReference type="GO" id="GO:0030791">
    <property type="term" value="F:arsenite methyltransferase activity"/>
    <property type="evidence" value="ECO:0007669"/>
    <property type="project" value="UniProtKB-EC"/>
</dbReference>
<dbReference type="EMBL" id="MDZB01000153">
    <property type="protein sequence ID" value="OGX82019.1"/>
    <property type="molecule type" value="Genomic_DNA"/>
</dbReference>
<protein>
    <recommendedName>
        <fullName evidence="5">Arsenite methyltransferase</fullName>
        <ecNumber evidence="4">2.1.1.137</ecNumber>
    </recommendedName>
</protein>
<dbReference type="OrthoDB" id="9770553at2"/>
<gene>
    <name evidence="10" type="ORF">BEN47_05210</name>
</gene>
<dbReference type="InterPro" id="IPR029063">
    <property type="entry name" value="SAM-dependent_MTases_sf"/>
</dbReference>
<organism evidence="10 11">
    <name type="scientific">Hymenobacter lapidarius</name>
    <dbReference type="NCBI Taxonomy" id="1908237"/>
    <lineage>
        <taxon>Bacteria</taxon>
        <taxon>Pseudomonadati</taxon>
        <taxon>Bacteroidota</taxon>
        <taxon>Cytophagia</taxon>
        <taxon>Cytophagales</taxon>
        <taxon>Hymenobacteraceae</taxon>
        <taxon>Hymenobacter</taxon>
    </lineage>
</organism>
<proteinExistence type="inferred from homology"/>
<evidence type="ECO:0000256" key="4">
    <source>
        <dbReference type="ARBA" id="ARBA00034521"/>
    </source>
</evidence>
<dbReference type="EC" id="2.1.1.137" evidence="4"/>
<keyword evidence="1" id="KW-0808">Transferase</keyword>
<dbReference type="Proteomes" id="UP000176294">
    <property type="component" value="Unassembled WGS sequence"/>
</dbReference>
<evidence type="ECO:0000256" key="3">
    <source>
        <dbReference type="ARBA" id="ARBA00034487"/>
    </source>
</evidence>
<comment type="catalytic activity">
    <reaction evidence="6">
        <text>arsenic triglutathione + [thioredoxin]-dithiol + S-adenosyl-L-methionine + 2 H2O = methylarsonous acid + [thioredoxin]-disulfide + 3 glutathione + S-adenosyl-L-homocysteine + H(+)</text>
        <dbReference type="Rhea" id="RHEA:69460"/>
        <dbReference type="Rhea" id="RHEA-COMP:10698"/>
        <dbReference type="Rhea" id="RHEA-COMP:10700"/>
        <dbReference type="ChEBI" id="CHEBI:15377"/>
        <dbReference type="ChEBI" id="CHEBI:15378"/>
        <dbReference type="ChEBI" id="CHEBI:17826"/>
        <dbReference type="ChEBI" id="CHEBI:29950"/>
        <dbReference type="ChEBI" id="CHEBI:50058"/>
        <dbReference type="ChEBI" id="CHEBI:57856"/>
        <dbReference type="ChEBI" id="CHEBI:57925"/>
        <dbReference type="ChEBI" id="CHEBI:59789"/>
        <dbReference type="ChEBI" id="CHEBI:183640"/>
        <dbReference type="EC" id="2.1.1.137"/>
    </reaction>
</comment>
<comment type="catalytic activity">
    <reaction evidence="7">
        <text>arsenic triglutathione + 2 [thioredoxin]-dithiol + 2 S-adenosyl-L-methionine + H2O = dimethylarsinous acid + 2 [thioredoxin]-disulfide + 3 glutathione + 2 S-adenosyl-L-homocysteine + 2 H(+)</text>
        <dbReference type="Rhea" id="RHEA:69464"/>
        <dbReference type="Rhea" id="RHEA-COMP:10698"/>
        <dbReference type="Rhea" id="RHEA-COMP:10700"/>
        <dbReference type="ChEBI" id="CHEBI:15377"/>
        <dbReference type="ChEBI" id="CHEBI:15378"/>
        <dbReference type="ChEBI" id="CHEBI:23808"/>
        <dbReference type="ChEBI" id="CHEBI:29950"/>
        <dbReference type="ChEBI" id="CHEBI:50058"/>
        <dbReference type="ChEBI" id="CHEBI:57856"/>
        <dbReference type="ChEBI" id="CHEBI:57925"/>
        <dbReference type="ChEBI" id="CHEBI:59789"/>
        <dbReference type="ChEBI" id="CHEBI:183640"/>
        <dbReference type="EC" id="2.1.1.137"/>
    </reaction>
</comment>
<sequence>MEQRIQQQVQDYYGRELHTSQDLKTNACCTDNIPTAHKRILATLESEVLEKYYGCGVCVPSAVEGLTVLDLGSGSGRDVYLLSKLVGERGHVIGVDMTEEQLAVANRHIAAHTTKFGYAQPNVEFRHGYIEDLAAAGIADNSVDLVVSNCVLNLSTDKAATYREIFRVLKPGGELFIADVFADRRIPESLRQDPVLYGECLSGALYTEDFRRLLRELGVNDYRLMSQRRLTIDNEEIERKVGNIKFYSLTVRAFKLALEDQCEDYGQVATYLGTLPDEPNGFTLDDHHHFETGRPMLVCGNTADMLALTRFGAHFRLDGTKDRHFGLFPCGPVAAPAGSSSDDTTGSCC</sequence>
<evidence type="ECO:0000256" key="8">
    <source>
        <dbReference type="ARBA" id="ARBA00048428"/>
    </source>
</evidence>
<feature type="domain" description="Methyltransferase" evidence="9">
    <location>
        <begin position="64"/>
        <end position="216"/>
    </location>
</feature>
<dbReference type="AlphaFoldDB" id="A0A1G1STU1"/>
<dbReference type="Pfam" id="PF13847">
    <property type="entry name" value="Methyltransf_31"/>
    <property type="match status" value="1"/>
</dbReference>
<evidence type="ECO:0000259" key="9">
    <source>
        <dbReference type="Pfam" id="PF13847"/>
    </source>
</evidence>
<comment type="catalytic activity">
    <reaction evidence="8">
        <text>arsenic triglutathione + 3 [thioredoxin]-dithiol + 3 S-adenosyl-L-methionine = trimethylarsine + 3 [thioredoxin]-disulfide + 3 glutathione + 3 S-adenosyl-L-homocysteine + 3 H(+)</text>
        <dbReference type="Rhea" id="RHEA:69432"/>
        <dbReference type="Rhea" id="RHEA-COMP:10698"/>
        <dbReference type="Rhea" id="RHEA-COMP:10700"/>
        <dbReference type="ChEBI" id="CHEBI:15378"/>
        <dbReference type="ChEBI" id="CHEBI:27130"/>
        <dbReference type="ChEBI" id="CHEBI:29950"/>
        <dbReference type="ChEBI" id="CHEBI:50058"/>
        <dbReference type="ChEBI" id="CHEBI:57856"/>
        <dbReference type="ChEBI" id="CHEBI:57925"/>
        <dbReference type="ChEBI" id="CHEBI:59789"/>
        <dbReference type="ChEBI" id="CHEBI:183640"/>
        <dbReference type="EC" id="2.1.1.137"/>
    </reaction>
</comment>
<accession>A0A1G1STU1</accession>
<evidence type="ECO:0000256" key="2">
    <source>
        <dbReference type="ARBA" id="ARBA00022691"/>
    </source>
</evidence>
<evidence type="ECO:0000313" key="10">
    <source>
        <dbReference type="EMBL" id="OGX82019.1"/>
    </source>
</evidence>
<comment type="caution">
    <text evidence="10">The sequence shown here is derived from an EMBL/GenBank/DDBJ whole genome shotgun (WGS) entry which is preliminary data.</text>
</comment>
<name>A0A1G1STU1_9BACT</name>
<evidence type="ECO:0000256" key="6">
    <source>
        <dbReference type="ARBA" id="ARBA00047941"/>
    </source>
</evidence>
<dbReference type="InterPro" id="IPR025714">
    <property type="entry name" value="Methyltranfer_dom"/>
</dbReference>